<proteinExistence type="predicted"/>
<name>A0A5J4KUD0_9ZZZZ</name>
<accession>A0A5J4KUD0</accession>
<dbReference type="Gene3D" id="1.10.3210.10">
    <property type="entry name" value="Hypothetical protein af1432"/>
    <property type="match status" value="1"/>
</dbReference>
<dbReference type="PANTHER" id="PTHR43155:SF2">
    <property type="entry name" value="CYCLIC DI-GMP PHOSPHODIESTERASE PA4108"/>
    <property type="match status" value="1"/>
</dbReference>
<evidence type="ECO:0000259" key="3">
    <source>
        <dbReference type="PROSITE" id="PS51832"/>
    </source>
</evidence>
<sequence>MPNITDYIIDTSYIKQVIENLKNIYNINGYIIDSEGNVVEDIVLMPDDLPTDNLFKGFYQFEFIEDIGGLMCASPDEIAISNADWFIKSSITAINLLLQRELEIQQMSKEIIELSEQINFLFNLAKKVTGVKKLHEFCEISLTDIVKKIEADSGFIIVKDSQNNEDIVIPYNLSADEVINIKNQEIFNLALKKKEAILSKLNNGISAIVSPINIKDGIIGFMAFFRKQDKRFFTAYEKKLVSIIDNSITATIETLRLYDSLKELYLNTVKALAAAIDAKDPYTHGHSFRVAKYSMAIAKKMGFEKDTIADIEIAGYMHDIGKIGILDSVLNKPGKLTDKEYEEIQKHPHITYKILEPIKLPDNIVLPASQHHEKINGTGYPYGLTGEEMHEFAKIIAVADVFDALTSDRIYRPAMTIEKALTIIADGINKEFDGKVVAALIEVIRDVDSMNELENIRRDLKFSDIQILNKFLEAITERLMLPNL</sequence>
<dbReference type="Gene3D" id="3.30.450.40">
    <property type="match status" value="1"/>
</dbReference>
<dbReference type="Pfam" id="PF13487">
    <property type="entry name" value="HD_5"/>
    <property type="match status" value="1"/>
</dbReference>
<protein>
    <submittedName>
        <fullName evidence="4">HD-GYP domain-containing protein</fullName>
    </submittedName>
</protein>
<dbReference type="InterPro" id="IPR029016">
    <property type="entry name" value="GAF-like_dom_sf"/>
</dbReference>
<evidence type="ECO:0000259" key="2">
    <source>
        <dbReference type="PROSITE" id="PS51831"/>
    </source>
</evidence>
<dbReference type="PANTHER" id="PTHR43155">
    <property type="entry name" value="CYCLIC DI-GMP PHOSPHODIESTERASE PA4108-RELATED"/>
    <property type="match status" value="1"/>
</dbReference>
<dbReference type="PROSITE" id="PS51832">
    <property type="entry name" value="HD_GYP"/>
    <property type="match status" value="1"/>
</dbReference>
<feature type="domain" description="HD-GYP" evidence="3">
    <location>
        <begin position="261"/>
        <end position="456"/>
    </location>
</feature>
<reference evidence="4" key="1">
    <citation type="submission" date="2019-10" db="EMBL/GenBank/DDBJ databases">
        <title>Metagenomic sequencing of thiosulfate-disproportionating enrichment culture.</title>
        <authorList>
            <person name="Umezawa K."/>
            <person name="Kojima H."/>
            <person name="Fukui M."/>
        </authorList>
    </citation>
    <scope>NUCLEOTIDE SEQUENCE</scope>
    <source>
        <strain evidence="4">45J</strain>
    </source>
</reference>
<dbReference type="InterPro" id="IPR037522">
    <property type="entry name" value="HD_GYP_dom"/>
</dbReference>
<dbReference type="EMBL" id="BLAB01000001">
    <property type="protein sequence ID" value="GER93208.1"/>
    <property type="molecule type" value="Genomic_DNA"/>
</dbReference>
<dbReference type="AlphaFoldDB" id="A0A5J4KUD0"/>
<gene>
    <name evidence="4" type="ORF">A45J_0944</name>
</gene>
<dbReference type="InterPro" id="IPR006674">
    <property type="entry name" value="HD_domain"/>
</dbReference>
<feature type="coiled-coil region" evidence="1">
    <location>
        <begin position="97"/>
        <end position="124"/>
    </location>
</feature>
<evidence type="ECO:0000256" key="1">
    <source>
        <dbReference type="SAM" id="Coils"/>
    </source>
</evidence>
<dbReference type="SMART" id="SM00471">
    <property type="entry name" value="HDc"/>
    <property type="match status" value="1"/>
</dbReference>
<organism evidence="4">
    <name type="scientific">hot springs metagenome</name>
    <dbReference type="NCBI Taxonomy" id="433727"/>
    <lineage>
        <taxon>unclassified sequences</taxon>
        <taxon>metagenomes</taxon>
        <taxon>ecological metagenomes</taxon>
    </lineage>
</organism>
<dbReference type="SUPFAM" id="SSF55781">
    <property type="entry name" value="GAF domain-like"/>
    <property type="match status" value="1"/>
</dbReference>
<evidence type="ECO:0000313" key="4">
    <source>
        <dbReference type="EMBL" id="GER93208.1"/>
    </source>
</evidence>
<dbReference type="PROSITE" id="PS51831">
    <property type="entry name" value="HD"/>
    <property type="match status" value="1"/>
</dbReference>
<keyword evidence="1" id="KW-0175">Coiled coil</keyword>
<dbReference type="SUPFAM" id="SSF109604">
    <property type="entry name" value="HD-domain/PDEase-like"/>
    <property type="match status" value="1"/>
</dbReference>
<comment type="caution">
    <text evidence="4">The sequence shown here is derived from an EMBL/GenBank/DDBJ whole genome shotgun (WGS) entry which is preliminary data.</text>
</comment>
<feature type="domain" description="HD" evidence="2">
    <location>
        <begin position="283"/>
        <end position="405"/>
    </location>
</feature>
<dbReference type="CDD" id="cd00077">
    <property type="entry name" value="HDc"/>
    <property type="match status" value="1"/>
</dbReference>
<dbReference type="InterPro" id="IPR003607">
    <property type="entry name" value="HD/PDEase_dom"/>
</dbReference>